<accession>A0A8S5S3T9</accession>
<sequence>MLFVFFAKVLFVFLHALFEFEPVGLFVADPLHDVVEGAYRTHGRAQVLDVDMAPELDVRRAGVEEGVVARAVGDQDLVVAVDLAEYRQLIAHDLILGHAHQRERRVGGIERELDVVTREEPTVEDHRVRLLRIQFRTDQSLDARVLDTGIALQEGRSHDAPAGELLGVERAALEHADTRLSRVEAPVELFGHHQPEVELQRVGRFEFVVIGTDAHLGGALACGDGHRVGEQPVVEAFDGGAALVDHLHAERAVVVTRASRRYGDGEIVLVLQHHVQGDRVGEHDVLRVGIGRVLLLAARGQGGAESRGKKECYDSFHGLLAMCLPIVAFIGRDFRSRGLQLMLRNGPYEERIAGLDLQVVALLLGVGLGRALESQTPALEVLQAEALHVELADALLGEGLHVGVPVAREVDRAARDEARLAQGFEVLLRQHDVRVGLAAVGFGTDQVLLGQTQRFGHRHVEDVHRDEDAAVAVVFDEQGVVHAARVTDRDAAFGVGEIGRTHVVVLIGVDHPLRGDVVGVEIGVVAVEVEEHRAERAAVGGARESDAPDHLRAHVVGPHVFERRGAVGCGILNRGELEDVLLVVDQLARVGDGRLPVLHVEGHAGADGLHGGLGHVVVVRRLLRVFEPLLGPDEVVHDELVGVVERGAADGFRLEILRAEHDTLLLGGRCGIVGLAEALDEFRVAEGADGVDLAGVLLEDLEVRVAGLVGHHLVDSVEVEVAAADHGVELCIDGFEFEVRGTDVPQPEVTVGVRVALHGLDQVALDVGQQGEQAAVE</sequence>
<name>A0A8S5S3T9_9CAUD</name>
<dbReference type="EMBL" id="BK032514">
    <property type="protein sequence ID" value="DAF45592.1"/>
    <property type="molecule type" value="Genomic_DNA"/>
</dbReference>
<reference evidence="1" key="1">
    <citation type="journal article" date="2021" name="Proc. Natl. Acad. Sci. U.S.A.">
        <title>A Catalog of Tens of Thousands of Viruses from Human Metagenomes Reveals Hidden Associations with Chronic Diseases.</title>
        <authorList>
            <person name="Tisza M.J."/>
            <person name="Buck C.B."/>
        </authorList>
    </citation>
    <scope>NUCLEOTIDE SEQUENCE</scope>
    <source>
        <strain evidence="1">CtBLh2</strain>
    </source>
</reference>
<protein>
    <submittedName>
        <fullName evidence="1">Uncharacterized protein</fullName>
    </submittedName>
</protein>
<organism evidence="1">
    <name type="scientific">Siphoviridae sp. ctBLh2</name>
    <dbReference type="NCBI Taxonomy" id="2827803"/>
    <lineage>
        <taxon>Viruses</taxon>
        <taxon>Duplodnaviria</taxon>
        <taxon>Heunggongvirae</taxon>
        <taxon>Uroviricota</taxon>
        <taxon>Caudoviricetes</taxon>
    </lineage>
</organism>
<evidence type="ECO:0000313" key="1">
    <source>
        <dbReference type="EMBL" id="DAF45592.1"/>
    </source>
</evidence>
<proteinExistence type="predicted"/>